<name>A0A9N9H948_9GLOM</name>
<sequence>IPKEIVKNSKADNGSIGAEVDYVEKLLNVMNIKGFNVLYPTSMSPDIFTLRRITGLHCSLCN</sequence>
<evidence type="ECO:0000313" key="1">
    <source>
        <dbReference type="EMBL" id="CAG8668405.1"/>
    </source>
</evidence>
<organism evidence="1 2">
    <name type="scientific">Ambispora gerdemannii</name>
    <dbReference type="NCBI Taxonomy" id="144530"/>
    <lineage>
        <taxon>Eukaryota</taxon>
        <taxon>Fungi</taxon>
        <taxon>Fungi incertae sedis</taxon>
        <taxon>Mucoromycota</taxon>
        <taxon>Glomeromycotina</taxon>
        <taxon>Glomeromycetes</taxon>
        <taxon>Archaeosporales</taxon>
        <taxon>Ambisporaceae</taxon>
        <taxon>Ambispora</taxon>
    </lineage>
</organism>
<keyword evidence="2" id="KW-1185">Reference proteome</keyword>
<dbReference type="EMBL" id="CAJVPL010007217">
    <property type="protein sequence ID" value="CAG8668405.1"/>
    <property type="molecule type" value="Genomic_DNA"/>
</dbReference>
<comment type="caution">
    <text evidence="1">The sequence shown here is derived from an EMBL/GenBank/DDBJ whole genome shotgun (WGS) entry which is preliminary data.</text>
</comment>
<accession>A0A9N9H948</accession>
<reference evidence="1" key="1">
    <citation type="submission" date="2021-06" db="EMBL/GenBank/DDBJ databases">
        <authorList>
            <person name="Kallberg Y."/>
            <person name="Tangrot J."/>
            <person name="Rosling A."/>
        </authorList>
    </citation>
    <scope>NUCLEOTIDE SEQUENCE</scope>
    <source>
        <strain evidence="1">MT106</strain>
    </source>
</reference>
<dbReference type="AlphaFoldDB" id="A0A9N9H948"/>
<proteinExistence type="predicted"/>
<protein>
    <submittedName>
        <fullName evidence="1">335_t:CDS:1</fullName>
    </submittedName>
</protein>
<dbReference type="Proteomes" id="UP000789831">
    <property type="component" value="Unassembled WGS sequence"/>
</dbReference>
<gene>
    <name evidence="1" type="ORF">AGERDE_LOCUS12143</name>
</gene>
<evidence type="ECO:0000313" key="2">
    <source>
        <dbReference type="Proteomes" id="UP000789831"/>
    </source>
</evidence>
<dbReference type="OrthoDB" id="2331179at2759"/>
<feature type="non-terminal residue" evidence="1">
    <location>
        <position position="1"/>
    </location>
</feature>